<feature type="domain" description="Glycosyl-hydrolase 97 catalytic" evidence="1">
    <location>
        <begin position="290"/>
        <end position="464"/>
    </location>
</feature>
<evidence type="ECO:0000259" key="2">
    <source>
        <dbReference type="Pfam" id="PF14508"/>
    </source>
</evidence>
<dbReference type="InterPro" id="IPR029483">
    <property type="entry name" value="GH97_C"/>
</dbReference>
<accession>A0ABV1RHG5</accession>
<dbReference type="EMBL" id="JBELOE010000211">
    <property type="protein sequence ID" value="MER2492393.1"/>
    <property type="molecule type" value="Genomic_DNA"/>
</dbReference>
<evidence type="ECO:0000313" key="5">
    <source>
        <dbReference type="Proteomes" id="UP001467690"/>
    </source>
</evidence>
<feature type="domain" description="Glycosyl-hydrolase 97 C-terminal oligomerisation" evidence="3">
    <location>
        <begin position="569"/>
        <end position="667"/>
    </location>
</feature>
<dbReference type="Pfam" id="PF14509">
    <property type="entry name" value="GH97_C"/>
    <property type="match status" value="1"/>
</dbReference>
<dbReference type="Pfam" id="PF10566">
    <property type="entry name" value="Glyco_hydro_97"/>
    <property type="match status" value="1"/>
</dbReference>
<reference evidence="4 5" key="1">
    <citation type="submission" date="2024-06" db="EMBL/GenBank/DDBJ databases">
        <authorList>
            <person name="Chen R.Y."/>
        </authorList>
    </citation>
    <scope>NUCLEOTIDE SEQUENCE [LARGE SCALE GENOMIC DNA]</scope>
    <source>
        <strain evidence="4 5">D2</strain>
    </source>
</reference>
<protein>
    <submittedName>
        <fullName evidence="4">Glycoside hydrolase family 97 protein</fullName>
    </submittedName>
</protein>
<keyword evidence="4" id="KW-0378">Hydrolase</keyword>
<organism evidence="4 5">
    <name type="scientific">Catenovulum sediminis</name>
    <dbReference type="NCBI Taxonomy" id="1740262"/>
    <lineage>
        <taxon>Bacteria</taxon>
        <taxon>Pseudomonadati</taxon>
        <taxon>Pseudomonadota</taxon>
        <taxon>Gammaproteobacteria</taxon>
        <taxon>Alteromonadales</taxon>
        <taxon>Alteromonadaceae</taxon>
        <taxon>Catenovulum</taxon>
    </lineage>
</organism>
<evidence type="ECO:0000313" key="4">
    <source>
        <dbReference type="EMBL" id="MER2492393.1"/>
    </source>
</evidence>
<gene>
    <name evidence="4" type="ORF">ABS311_10930</name>
</gene>
<dbReference type="InterPro" id="IPR013785">
    <property type="entry name" value="Aldolase_TIM"/>
</dbReference>
<dbReference type="PANTHER" id="PTHR35803">
    <property type="entry name" value="GLUCAN 1,4-ALPHA-GLUCOSIDASE SUSB-RELATED"/>
    <property type="match status" value="1"/>
</dbReference>
<dbReference type="InterPro" id="IPR029486">
    <property type="entry name" value="GH97_N"/>
</dbReference>
<dbReference type="Gene3D" id="2.70.98.10">
    <property type="match status" value="1"/>
</dbReference>
<dbReference type="RefSeq" id="WP_350401911.1">
    <property type="nucleotide sequence ID" value="NZ_JBELOE010000211.1"/>
</dbReference>
<evidence type="ECO:0000259" key="1">
    <source>
        <dbReference type="Pfam" id="PF10566"/>
    </source>
</evidence>
<dbReference type="Proteomes" id="UP001467690">
    <property type="component" value="Unassembled WGS sequence"/>
</dbReference>
<sequence length="670" mass="76492">MTACSNPEQLKKPKLTVIDRANTPLSVSSPDNKIAVLFSITESGEFRYQVQHQQQVIVKKSQLGFEFLQQPALTQFEVIARQQVSYNNSWQAVWGERKNIVEHYNELLISLKDKHSLRLLNLRVRVFNDGIGFRYEFPQQTAMQAFVITDEKTEFNIAQDMQSWWIEADYNSYEKIYQSSQLQQLKHVQTPLTMRAKSGLHLSIHEAALTDYASMSLLRKQGTLLEAELAPWADGTKVKAKVPFNTPWRTIQIAENASQLVESDLIVNLNEPNKLPDSSWIRPMKFIGIWWEIHLGVHTWQEGPRHGATTAHAMAYIDFAAQNNIQAVLFEGWNKGWEKWGTREAYVVPTDDFDLHKVANYAREKNIVIVGHNETGGNIAAYEQHVEEIFSLYNELGINVVKTGYVAEQGFANGENHHGQFAVRHYRKIVELAAKYNIMLNVHEPVKATGIRRTYPNMMTREGARGGEWNAWSEGNSADYSMILPFTRLLAGPMDYTPGIFDIDFSNFSGQRYDWSGNPQNADYRVRTTLARQLANMLVLYSPIQMAADVIENYRAHPAFDFIRQLDVDFDDSQVLAAEVGEYIYIARRSGKTWFIGLATNTQSRTAQLSLDFLKANKRYDAQLFTDAADAHWQTNPELFEIQRREVRVNDVLEVKLAAGGGAAIILQEK</sequence>
<dbReference type="InterPro" id="IPR019563">
    <property type="entry name" value="GH97_catalytic"/>
</dbReference>
<comment type="caution">
    <text evidence="4">The sequence shown here is derived from an EMBL/GenBank/DDBJ whole genome shotgun (WGS) entry which is preliminary data.</text>
</comment>
<dbReference type="GO" id="GO:0016787">
    <property type="term" value="F:hydrolase activity"/>
    <property type="evidence" value="ECO:0007669"/>
    <property type="project" value="UniProtKB-KW"/>
</dbReference>
<name>A0ABV1RHG5_9ALTE</name>
<dbReference type="Gene3D" id="3.20.20.70">
    <property type="entry name" value="Aldolase class I"/>
    <property type="match status" value="1"/>
</dbReference>
<keyword evidence="5" id="KW-1185">Reference proteome</keyword>
<dbReference type="PANTHER" id="PTHR35803:SF1">
    <property type="entry name" value="GLUCAN 1,4-ALPHA-GLUCOSIDASE SUSB"/>
    <property type="match status" value="1"/>
</dbReference>
<proteinExistence type="predicted"/>
<feature type="domain" description="Glycosyl-hydrolase 97 N-terminal" evidence="2">
    <location>
        <begin position="27"/>
        <end position="272"/>
    </location>
</feature>
<dbReference type="Pfam" id="PF14508">
    <property type="entry name" value="GH97_N"/>
    <property type="match status" value="1"/>
</dbReference>
<dbReference type="InterPro" id="IPR014718">
    <property type="entry name" value="GH-type_carb-bd"/>
</dbReference>
<evidence type="ECO:0000259" key="3">
    <source>
        <dbReference type="Pfam" id="PF14509"/>
    </source>
</evidence>
<dbReference type="InterPro" id="IPR052720">
    <property type="entry name" value="Glycosyl_hydrolase_97"/>
</dbReference>